<dbReference type="EMBL" id="ODYU01000099">
    <property type="protein sequence ID" value="SOQ34293.1"/>
    <property type="molecule type" value="Genomic_DNA"/>
</dbReference>
<dbReference type="AlphaFoldDB" id="A0A2H1V0A8"/>
<proteinExistence type="predicted"/>
<reference evidence="1" key="1">
    <citation type="submission" date="2016-07" db="EMBL/GenBank/DDBJ databases">
        <authorList>
            <person name="Bretaudeau A."/>
        </authorList>
    </citation>
    <scope>NUCLEOTIDE SEQUENCE</scope>
    <source>
        <strain evidence="1">Rice</strain>
        <tissue evidence="1">Whole body</tissue>
    </source>
</reference>
<organism evidence="1">
    <name type="scientific">Spodoptera frugiperda</name>
    <name type="common">Fall armyworm</name>
    <dbReference type="NCBI Taxonomy" id="7108"/>
    <lineage>
        <taxon>Eukaryota</taxon>
        <taxon>Metazoa</taxon>
        <taxon>Ecdysozoa</taxon>
        <taxon>Arthropoda</taxon>
        <taxon>Hexapoda</taxon>
        <taxon>Insecta</taxon>
        <taxon>Pterygota</taxon>
        <taxon>Neoptera</taxon>
        <taxon>Endopterygota</taxon>
        <taxon>Lepidoptera</taxon>
        <taxon>Glossata</taxon>
        <taxon>Ditrysia</taxon>
        <taxon>Noctuoidea</taxon>
        <taxon>Noctuidae</taxon>
        <taxon>Amphipyrinae</taxon>
        <taxon>Spodoptera</taxon>
    </lineage>
</organism>
<name>A0A2H1V0A8_SPOFR</name>
<evidence type="ECO:0000313" key="1">
    <source>
        <dbReference type="EMBL" id="SOQ34293.1"/>
    </source>
</evidence>
<accession>A0A2H1V0A8</accession>
<protein>
    <submittedName>
        <fullName evidence="1">SFRICE_010790</fullName>
    </submittedName>
</protein>
<gene>
    <name evidence="1" type="ORF">SFRICE_010790</name>
</gene>
<sequence>MFRKPLFLPVTFMSYLSIDLLSRDTIYINNITSDPPQLRMGAMLIYYASYKGTQGQNIRLDLYYVVKPISFSERANLQNYWSELNNYFCVGIGFPIPMLSSPNRSVCTDP</sequence>